<keyword evidence="1" id="KW-0677">Repeat</keyword>
<dbReference type="SMART" id="SM00028">
    <property type="entry name" value="TPR"/>
    <property type="match status" value="13"/>
</dbReference>
<evidence type="ECO:0008006" key="6">
    <source>
        <dbReference type="Google" id="ProtNLM"/>
    </source>
</evidence>
<dbReference type="PROSITE" id="PS50005">
    <property type="entry name" value="TPR"/>
    <property type="match status" value="5"/>
</dbReference>
<keyword evidence="2 3" id="KW-0802">TPR repeat</keyword>
<dbReference type="EMBL" id="LT554937">
    <property type="protein sequence ID" value="SAM08863.1"/>
    <property type="molecule type" value="Genomic_DNA"/>
</dbReference>
<evidence type="ECO:0000313" key="4">
    <source>
        <dbReference type="EMBL" id="SAM08863.1"/>
    </source>
</evidence>
<reference evidence="4" key="1">
    <citation type="submission" date="2016-04" db="EMBL/GenBank/DDBJ databases">
        <authorList>
            <person name="Evans L.H."/>
            <person name="Alamgir A."/>
            <person name="Owens N."/>
            <person name="Weber N.D."/>
            <person name="Virtaneva K."/>
            <person name="Barbian K."/>
            <person name="Babar A."/>
            <person name="Rosenke K."/>
        </authorList>
    </citation>
    <scope>NUCLEOTIDE SEQUENCE [LARGE SCALE GENOMIC DNA]</scope>
    <source>
        <strain evidence="4">CBS 101.48</strain>
    </source>
</reference>
<evidence type="ECO:0000256" key="2">
    <source>
        <dbReference type="ARBA" id="ARBA00022803"/>
    </source>
</evidence>
<dbReference type="SUPFAM" id="SSF48452">
    <property type="entry name" value="TPR-like"/>
    <property type="match status" value="4"/>
</dbReference>
<dbReference type="OrthoDB" id="421075at2759"/>
<feature type="repeat" description="TPR" evidence="3">
    <location>
        <begin position="477"/>
        <end position="510"/>
    </location>
</feature>
<keyword evidence="5" id="KW-1185">Reference proteome</keyword>
<dbReference type="SUPFAM" id="SSF81901">
    <property type="entry name" value="HCP-like"/>
    <property type="match status" value="1"/>
</dbReference>
<evidence type="ECO:0000256" key="3">
    <source>
        <dbReference type="PROSITE-ProRule" id="PRU00339"/>
    </source>
</evidence>
<dbReference type="GO" id="GO:0006401">
    <property type="term" value="P:RNA catabolic process"/>
    <property type="evidence" value="ECO:0007669"/>
    <property type="project" value="InterPro"/>
</dbReference>
<dbReference type="InterPro" id="IPR011990">
    <property type="entry name" value="TPR-like_helical_dom_sf"/>
</dbReference>
<dbReference type="Pfam" id="PF13432">
    <property type="entry name" value="TPR_16"/>
    <property type="match status" value="2"/>
</dbReference>
<feature type="repeat" description="TPR" evidence="3">
    <location>
        <begin position="658"/>
        <end position="691"/>
    </location>
</feature>
<sequence length="1385" mass="155476">MNNSKANLKAAREAIGKKDFEEAIKCCNRITLWESGNYNAYVFLGVAYAGLNNVEEAEKAYRHAIEINPDQLLAWQGLVSFYEKQSNFDAVLRTIDQVLPMLILSGDQNRIVEYLNKKLDIYEHKQPDEECFIQTLHAFLPGSKYYSTIKDAKDLPSTTKIYTNLAAITERSDAKAIASLYKDRRLRASTSPNTTAASLLEQVEAEVYKRSDIGGIYEILLKEADTDSSVDALALQIKLLELYRKQLPLSSNKGEMCGKISALVHALVSQEVDNPLPYELSMEFTDVSRFDDYNKELLDIMVNRFPATGTSKIIQGYRKYQEGQLDDSFDLFGDGLELCPQSLCGYLCLSWIYYDSREFETGLEYATRGHELVLKFMNDAGQPMRKMLVSMELCKAHCYRQLDTKYHSDALAIYTRLLAGSPDDIGALEVTDALLDNESILISFFLKGAGMILCQDKKYDEALAHFEKVLELDPSQHMALAEIGWIYAQKQDYEKAIDSLSKAIEATLDGCVADYYYKLGRVYWMMEGENGRYRSDTDYAFKYFMLAVKRDPEFAKGFAYLGRFYQDIQNDPMRAKKCYQKAFLLDPCDVDTALHLSDYYIADGEDTQAQDVFRQVTNVSPKTSWAWRRLGYANMASNQYEESINCFQKALRNDTSNVRCWEGLGEAYAHEGRYVAALKTFQRATTLDPRSINGNHQMALVKLKMGMLSLALDGFQATLDLAQEQGKGLYLPSLKGLADTYLECVKDDFQQGFFGRSTAGCGKIIKVCLQGLEADPSILGFWKLAGDACCFYRLMPSFLHLCAYEDLQTLIKSFAAKAHETLGFSADHSSQLVLEFTQLDVSQESFYLPPQASLDVVLACASFAYKQVIVLCRNHHAISPAFWHDLALVYHWMGENNVDHQEDCTTVAIKCIQVALTLEPSQYTFWNALGVFAMKKSPKLSQYAFVKAMEYNNRTAVPWTNYGFLCLSLKDYELANLAFETAHALDPDWVSAWVGQAYVASVWGTDATAIFEHAFESSNGSALEASYGYADSVYHQLSAQQQPTKADSAIVVSPAFALQKLTEQKLNDALSLNLLGLLSERQGQYQRAAEAFAGAILALEAKTEQQDGDDASAYKFAQLHGNLGRMLCATGDFNGAIHSYQVALGQENMPSRVYCLLGAGISHYFLDELEEALQMFETALNETESNIDLRQDVVVLLSKVLWALGGDEQRTVAKDQLLACISDSPHYLPAIFSLCVMGILENNSTLTMATLDELAKLPADVAYKADKEQWISWIFSRYYKLQGDDHKSLQSLVKNVHQLPWLASLWSRLGSESTQQQDQATPTLTATALVMNQQQQSTADQQAKAFEDVALTSQSQRQAQRAIFTAPWRLQAWQALAHTSTKIDS</sequence>
<dbReference type="GO" id="GO:0055087">
    <property type="term" value="C:Ski complex"/>
    <property type="evidence" value="ECO:0007669"/>
    <property type="project" value="InterPro"/>
</dbReference>
<dbReference type="InterPro" id="IPR019734">
    <property type="entry name" value="TPR_rpt"/>
</dbReference>
<dbReference type="Pfam" id="PF13181">
    <property type="entry name" value="TPR_8"/>
    <property type="match status" value="1"/>
</dbReference>
<dbReference type="InterPro" id="IPR039226">
    <property type="entry name" value="Ski3/TTC37"/>
</dbReference>
<evidence type="ECO:0000313" key="5">
    <source>
        <dbReference type="Proteomes" id="UP000078561"/>
    </source>
</evidence>
<dbReference type="PANTHER" id="PTHR15704">
    <property type="entry name" value="SUPERKILLER 3 PROTEIN-RELATED"/>
    <property type="match status" value="1"/>
</dbReference>
<dbReference type="OMA" id="CQWELDP"/>
<dbReference type="Proteomes" id="UP000078561">
    <property type="component" value="Unassembled WGS sequence"/>
</dbReference>
<feature type="repeat" description="TPR" evidence="3">
    <location>
        <begin position="38"/>
        <end position="71"/>
    </location>
</feature>
<proteinExistence type="predicted"/>
<dbReference type="PROSITE" id="PS50293">
    <property type="entry name" value="TPR_REGION"/>
    <property type="match status" value="1"/>
</dbReference>
<accession>A0A163KKV4</accession>
<feature type="repeat" description="TPR" evidence="3">
    <location>
        <begin position="443"/>
        <end position="476"/>
    </location>
</feature>
<protein>
    <recommendedName>
        <fullName evidence="6">UDP-N-acetylglucosamine--peptide N-acetylglucosaminyltransferase SPINDLY</fullName>
    </recommendedName>
</protein>
<dbReference type="PANTHER" id="PTHR15704:SF7">
    <property type="entry name" value="SUPERKILLER COMPLEX PROTEIN 3"/>
    <property type="match status" value="1"/>
</dbReference>
<dbReference type="InterPro" id="IPR040962">
    <property type="entry name" value="TPR_22"/>
</dbReference>
<dbReference type="Gene3D" id="1.25.40.10">
    <property type="entry name" value="Tetratricopeptide repeat domain"/>
    <property type="match status" value="5"/>
</dbReference>
<evidence type="ECO:0000256" key="1">
    <source>
        <dbReference type="ARBA" id="ARBA00022737"/>
    </source>
</evidence>
<gene>
    <name evidence="4" type="primary">ABSGL_14529.1 scaffold 14663</name>
</gene>
<feature type="repeat" description="TPR" evidence="3">
    <location>
        <begin position="624"/>
        <end position="657"/>
    </location>
</feature>
<organism evidence="4">
    <name type="scientific">Absidia glauca</name>
    <name type="common">Pin mould</name>
    <dbReference type="NCBI Taxonomy" id="4829"/>
    <lineage>
        <taxon>Eukaryota</taxon>
        <taxon>Fungi</taxon>
        <taxon>Fungi incertae sedis</taxon>
        <taxon>Mucoromycota</taxon>
        <taxon>Mucoromycotina</taxon>
        <taxon>Mucoromycetes</taxon>
        <taxon>Mucorales</taxon>
        <taxon>Cunninghamellaceae</taxon>
        <taxon>Absidia</taxon>
    </lineage>
</organism>
<dbReference type="STRING" id="4829.A0A163KKV4"/>
<dbReference type="InParanoid" id="A0A163KKV4"/>
<dbReference type="FunCoup" id="A0A163KKV4">
    <property type="interactions" value="357"/>
</dbReference>
<name>A0A163KKV4_ABSGL</name>
<dbReference type="Pfam" id="PF18833">
    <property type="entry name" value="TPR_22"/>
    <property type="match status" value="1"/>
</dbReference>